<reference evidence="1" key="1">
    <citation type="submission" date="2018-10" db="EMBL/GenBank/DDBJ databases">
        <title>Effector identification in a new, highly contiguous assembly of the strawberry crown rot pathogen Phytophthora cactorum.</title>
        <authorList>
            <person name="Armitage A.D."/>
            <person name="Nellist C.F."/>
            <person name="Bates H."/>
            <person name="Vickerstaff R.J."/>
            <person name="Harrison R.J."/>
        </authorList>
    </citation>
    <scope>NUCLEOTIDE SEQUENCE</scope>
    <source>
        <strain evidence="1">4040</strain>
    </source>
</reference>
<dbReference type="VEuPathDB" id="FungiDB:PC110_g10521"/>
<gene>
    <name evidence="1" type="ORF">PC117_g9017</name>
</gene>
<organism evidence="1 2">
    <name type="scientific">Phytophthora cactorum</name>
    <dbReference type="NCBI Taxonomy" id="29920"/>
    <lineage>
        <taxon>Eukaryota</taxon>
        <taxon>Sar</taxon>
        <taxon>Stramenopiles</taxon>
        <taxon>Oomycota</taxon>
        <taxon>Peronosporomycetes</taxon>
        <taxon>Peronosporales</taxon>
        <taxon>Peronosporaceae</taxon>
        <taxon>Phytophthora</taxon>
    </lineage>
</organism>
<sequence length="67" mass="7325">MLVLSPDSAIVARIRDTMSARAIREAAVLAWSDTIRRAFTPSPEISNTRDSESHSAEVLSLVKRQSG</sequence>
<evidence type="ECO:0000313" key="1">
    <source>
        <dbReference type="EMBL" id="KAG2944544.1"/>
    </source>
</evidence>
<dbReference type="Proteomes" id="UP000736787">
    <property type="component" value="Unassembled WGS sequence"/>
</dbReference>
<dbReference type="AlphaFoldDB" id="A0A8T1DTG9"/>
<proteinExistence type="predicted"/>
<name>A0A8T1DTG9_9STRA</name>
<dbReference type="EMBL" id="RCMK01000201">
    <property type="protein sequence ID" value="KAG2944544.1"/>
    <property type="molecule type" value="Genomic_DNA"/>
</dbReference>
<comment type="caution">
    <text evidence="1">The sequence shown here is derived from an EMBL/GenBank/DDBJ whole genome shotgun (WGS) entry which is preliminary data.</text>
</comment>
<protein>
    <submittedName>
        <fullName evidence="1">Uncharacterized protein</fullName>
    </submittedName>
</protein>
<accession>A0A8T1DTG9</accession>
<evidence type="ECO:0000313" key="2">
    <source>
        <dbReference type="Proteomes" id="UP000736787"/>
    </source>
</evidence>